<dbReference type="InterPro" id="IPR002018">
    <property type="entry name" value="CarbesteraseB"/>
</dbReference>
<dbReference type="EMBL" id="JAHLJV010000005">
    <property type="protein sequence ID" value="KAK1598216.1"/>
    <property type="molecule type" value="Genomic_DNA"/>
</dbReference>
<dbReference type="InterPro" id="IPR050654">
    <property type="entry name" value="AChE-related_enzymes"/>
</dbReference>
<name>A0AAD8Q8Y3_9PEZI</name>
<dbReference type="Proteomes" id="UP001230504">
    <property type="component" value="Unassembled WGS sequence"/>
</dbReference>
<dbReference type="RefSeq" id="XP_060418921.1">
    <property type="nucleotide sequence ID" value="XM_060563148.1"/>
</dbReference>
<dbReference type="PANTHER" id="PTHR43918">
    <property type="entry name" value="ACETYLCHOLINESTERASE"/>
    <property type="match status" value="1"/>
</dbReference>
<gene>
    <name evidence="6" type="ORF">LY79DRAFT_666003</name>
</gene>
<dbReference type="Gene3D" id="3.40.50.1820">
    <property type="entry name" value="alpha/beta hydrolase"/>
    <property type="match status" value="2"/>
</dbReference>
<evidence type="ECO:0000256" key="4">
    <source>
        <dbReference type="SAM" id="Phobius"/>
    </source>
</evidence>
<comment type="caution">
    <text evidence="6">The sequence shown here is derived from an EMBL/GenBank/DDBJ whole genome shotgun (WGS) entry which is preliminary data.</text>
</comment>
<dbReference type="Pfam" id="PF00135">
    <property type="entry name" value="COesterase"/>
    <property type="match status" value="2"/>
</dbReference>
<evidence type="ECO:0000256" key="3">
    <source>
        <dbReference type="RuleBase" id="RU361235"/>
    </source>
</evidence>
<evidence type="ECO:0000313" key="7">
    <source>
        <dbReference type="Proteomes" id="UP001230504"/>
    </source>
</evidence>
<keyword evidence="2 3" id="KW-0378">Hydrolase</keyword>
<dbReference type="AlphaFoldDB" id="A0AAD8Q8Y3"/>
<dbReference type="PANTHER" id="PTHR43918:SF4">
    <property type="entry name" value="CARBOXYLIC ESTER HYDROLASE"/>
    <property type="match status" value="1"/>
</dbReference>
<comment type="similarity">
    <text evidence="1 3">Belongs to the type-B carboxylesterase/lipase family.</text>
</comment>
<dbReference type="GeneID" id="85447388"/>
<evidence type="ECO:0000256" key="2">
    <source>
        <dbReference type="ARBA" id="ARBA00022801"/>
    </source>
</evidence>
<organism evidence="6 7">
    <name type="scientific">Colletotrichum navitas</name>
    <dbReference type="NCBI Taxonomy" id="681940"/>
    <lineage>
        <taxon>Eukaryota</taxon>
        <taxon>Fungi</taxon>
        <taxon>Dikarya</taxon>
        <taxon>Ascomycota</taxon>
        <taxon>Pezizomycotina</taxon>
        <taxon>Sordariomycetes</taxon>
        <taxon>Hypocreomycetidae</taxon>
        <taxon>Glomerellales</taxon>
        <taxon>Glomerellaceae</taxon>
        <taxon>Colletotrichum</taxon>
        <taxon>Colletotrichum graminicola species complex</taxon>
    </lineage>
</organism>
<proteinExistence type="inferred from homology"/>
<dbReference type="InterPro" id="IPR019826">
    <property type="entry name" value="Carboxylesterase_B_AS"/>
</dbReference>
<dbReference type="EC" id="3.1.1.-" evidence="3"/>
<feature type="transmembrane region" description="Helical" evidence="4">
    <location>
        <begin position="7"/>
        <end position="28"/>
    </location>
</feature>
<dbReference type="GO" id="GO:0052689">
    <property type="term" value="F:carboxylic ester hydrolase activity"/>
    <property type="evidence" value="ECO:0007669"/>
    <property type="project" value="TreeGrafter"/>
</dbReference>
<evidence type="ECO:0000259" key="5">
    <source>
        <dbReference type="Pfam" id="PF00135"/>
    </source>
</evidence>
<keyword evidence="7" id="KW-1185">Reference proteome</keyword>
<protein>
    <recommendedName>
        <fullName evidence="3">Carboxylic ester hydrolase</fullName>
        <ecNumber evidence="3">3.1.1.-</ecNumber>
    </recommendedName>
</protein>
<evidence type="ECO:0000256" key="1">
    <source>
        <dbReference type="ARBA" id="ARBA00005964"/>
    </source>
</evidence>
<accession>A0AAD8Q8Y3</accession>
<keyword evidence="4" id="KW-0812">Transmembrane</keyword>
<keyword evidence="4" id="KW-0472">Membrane</keyword>
<evidence type="ECO:0000313" key="6">
    <source>
        <dbReference type="EMBL" id="KAK1598216.1"/>
    </source>
</evidence>
<dbReference type="InterPro" id="IPR029058">
    <property type="entry name" value="AB_hydrolase_fold"/>
</dbReference>
<sequence length="521" mass="55011">MRAQNTIINVLGIVASTPSFIAATPLAWTVGQPVQTTSGLVQGHAASGAVQVSEYLGIPYAQPPIGALRFQPPVKFTGSSTINGSSFGHQCMQPTINASSIMVPNGFANLGVPNSAASVLSVLADTGSQSEDCLTLNVWTKPQEGESKKAVLVWIHGGAFTTGSSRVPANNGQFMTDQDDVVLVSMNYRLNIFGFPGNPNSAPNLGLLDFRMGVQWVRDNIENFGGDVNRITLFGQSAGGSLVDYYSYAFASDPIANGFIAMSGTANGFGIFTNQTVNAKWFNITSAVGCGNSQTDPTAVNNCMLSKTPAEILNGVAASGTGTPGGTFFAPVVDDTLVFADYSMRTSATGGYVVGNDDNEAGLFKLGAPELDDAFWTGFNLIGFECPAARRATRAVAAGHPTWRYRYFGNFSNLVITTTPQSGAWHTSELPVLFDTSPQSPIVSTPQQIEVGRYLRGAWAAFAKNTTSGLLQFNGNQSWPNYQVDSSNVNRIGFQDQTATDLAPGVAFDAPCVLVGIPVLP</sequence>
<dbReference type="PROSITE" id="PS00122">
    <property type="entry name" value="CARBOXYLESTERASE_B_1"/>
    <property type="match status" value="1"/>
</dbReference>
<reference evidence="6" key="1">
    <citation type="submission" date="2021-06" db="EMBL/GenBank/DDBJ databases">
        <title>Comparative genomics, transcriptomics and evolutionary studies reveal genomic signatures of adaptation to plant cell wall in hemibiotrophic fungi.</title>
        <authorList>
            <consortium name="DOE Joint Genome Institute"/>
            <person name="Baroncelli R."/>
            <person name="Diaz J.F."/>
            <person name="Benocci T."/>
            <person name="Peng M."/>
            <person name="Battaglia E."/>
            <person name="Haridas S."/>
            <person name="Andreopoulos W."/>
            <person name="Labutti K."/>
            <person name="Pangilinan J."/>
            <person name="Floch G.L."/>
            <person name="Makela M.R."/>
            <person name="Henrissat B."/>
            <person name="Grigoriev I.V."/>
            <person name="Crouch J.A."/>
            <person name="De Vries R.P."/>
            <person name="Sukno S.A."/>
            <person name="Thon M.R."/>
        </authorList>
    </citation>
    <scope>NUCLEOTIDE SEQUENCE</scope>
    <source>
        <strain evidence="6">CBS 125086</strain>
    </source>
</reference>
<keyword evidence="4" id="KW-1133">Transmembrane helix</keyword>
<feature type="domain" description="Carboxylesterase type B" evidence="5">
    <location>
        <begin position="382"/>
        <end position="497"/>
    </location>
</feature>
<feature type="domain" description="Carboxylesterase type B" evidence="5">
    <location>
        <begin position="34"/>
        <end position="339"/>
    </location>
</feature>
<dbReference type="SUPFAM" id="SSF53474">
    <property type="entry name" value="alpha/beta-Hydrolases"/>
    <property type="match status" value="1"/>
</dbReference>